<evidence type="ECO:0000313" key="2">
    <source>
        <dbReference type="EMBL" id="KAE8270630.1"/>
    </source>
</evidence>
<proteinExistence type="predicted"/>
<comment type="caution">
    <text evidence="2">The sequence shown here is derived from an EMBL/GenBank/DDBJ whole genome shotgun (WGS) entry which is preliminary data.</text>
</comment>
<reference evidence="2" key="2">
    <citation type="journal article" date="2019" name="IMA Fungus">
        <title>Genome sequencing and comparison of five Tilletia species to identify candidate genes for the detection of regulated species infecting wheat.</title>
        <authorList>
            <person name="Nguyen H.D.T."/>
            <person name="Sultana T."/>
            <person name="Kesanakurti P."/>
            <person name="Hambleton S."/>
        </authorList>
    </citation>
    <scope>NUCLEOTIDE SEQUENCE</scope>
    <source>
        <strain evidence="2">DAOMC 236422</strain>
    </source>
</reference>
<organism evidence="2 3">
    <name type="scientific">Tilletia walkeri</name>
    <dbReference type="NCBI Taxonomy" id="117179"/>
    <lineage>
        <taxon>Eukaryota</taxon>
        <taxon>Fungi</taxon>
        <taxon>Dikarya</taxon>
        <taxon>Basidiomycota</taxon>
        <taxon>Ustilaginomycotina</taxon>
        <taxon>Exobasidiomycetes</taxon>
        <taxon>Tilletiales</taxon>
        <taxon>Tilletiaceae</taxon>
        <taxon>Tilletia</taxon>
    </lineage>
</organism>
<keyword evidence="3" id="KW-1185">Reference proteome</keyword>
<name>A0A8X7NE60_9BASI</name>
<dbReference type="EMBL" id="LWDG02000043">
    <property type="protein sequence ID" value="KAE8270630.1"/>
    <property type="molecule type" value="Genomic_DNA"/>
</dbReference>
<sequence length="236" mass="25286">MVSLKVLTAFTLATFASAVSIQPRQATYIDPKSFGGSSLGYFSGNPNGEPLNIIVTGIGSADTFSAWYKAIGGSPFFSTVMSRQADIVLAFRFNASLENRIRGGAMQAFIDSRGLRDQEGEIRFAYGEDPDAEGSCLESAIGGSHFRFWQQKGTQAWFLAASREKNVFDHHDIVPDGYDINRDDIVKAATESSSYKGKNFIASVSYVSGLLPSGSDGINHGIAIDGQTAVLSVTVS</sequence>
<feature type="chain" id="PRO_5036472605" evidence="1">
    <location>
        <begin position="19"/>
        <end position="236"/>
    </location>
</feature>
<dbReference type="AlphaFoldDB" id="A0A8X7NE60"/>
<feature type="signal peptide" evidence="1">
    <location>
        <begin position="1"/>
        <end position="18"/>
    </location>
</feature>
<evidence type="ECO:0000313" key="3">
    <source>
        <dbReference type="Proteomes" id="UP000078113"/>
    </source>
</evidence>
<evidence type="ECO:0000256" key="1">
    <source>
        <dbReference type="SAM" id="SignalP"/>
    </source>
</evidence>
<protein>
    <submittedName>
        <fullName evidence="2">Uncharacterized protein</fullName>
    </submittedName>
</protein>
<reference evidence="2" key="1">
    <citation type="submission" date="2016-04" db="EMBL/GenBank/DDBJ databases">
        <authorList>
            <person name="Nguyen H.D."/>
            <person name="Samba Siva P."/>
            <person name="Cullis J."/>
            <person name="Levesque C.A."/>
            <person name="Hambleton S."/>
        </authorList>
    </citation>
    <scope>NUCLEOTIDE SEQUENCE</scope>
    <source>
        <strain evidence="2">DAOMC 236422</strain>
    </source>
</reference>
<accession>A0A8X7NE60</accession>
<keyword evidence="1" id="KW-0732">Signal</keyword>
<gene>
    <name evidence="2" type="ORF">A4X09_0g1721</name>
</gene>
<dbReference type="Proteomes" id="UP000078113">
    <property type="component" value="Unassembled WGS sequence"/>
</dbReference>